<dbReference type="Proteomes" id="UP000298030">
    <property type="component" value="Unassembled WGS sequence"/>
</dbReference>
<dbReference type="AlphaFoldDB" id="A0A4Y7TIR6"/>
<evidence type="ECO:0000313" key="3">
    <source>
        <dbReference type="Proteomes" id="UP000298030"/>
    </source>
</evidence>
<feature type="region of interest" description="Disordered" evidence="1">
    <location>
        <begin position="31"/>
        <end position="76"/>
    </location>
</feature>
<dbReference type="EMBL" id="QPFP01000011">
    <property type="protein sequence ID" value="TEB33874.1"/>
    <property type="molecule type" value="Genomic_DNA"/>
</dbReference>
<comment type="caution">
    <text evidence="2">The sequence shown here is derived from an EMBL/GenBank/DDBJ whole genome shotgun (WGS) entry which is preliminary data.</text>
</comment>
<feature type="compositionally biased region" description="Low complexity" evidence="1">
    <location>
        <begin position="34"/>
        <end position="51"/>
    </location>
</feature>
<accession>A0A4Y7TIR6</accession>
<gene>
    <name evidence="2" type="ORF">FA13DRAFT_1730143</name>
</gene>
<reference evidence="2 3" key="1">
    <citation type="journal article" date="2019" name="Nat. Ecol. Evol.">
        <title>Megaphylogeny resolves global patterns of mushroom evolution.</title>
        <authorList>
            <person name="Varga T."/>
            <person name="Krizsan K."/>
            <person name="Foldi C."/>
            <person name="Dima B."/>
            <person name="Sanchez-Garcia M."/>
            <person name="Sanchez-Ramirez S."/>
            <person name="Szollosi G.J."/>
            <person name="Szarkandi J.G."/>
            <person name="Papp V."/>
            <person name="Albert L."/>
            <person name="Andreopoulos W."/>
            <person name="Angelini C."/>
            <person name="Antonin V."/>
            <person name="Barry K.W."/>
            <person name="Bougher N.L."/>
            <person name="Buchanan P."/>
            <person name="Buyck B."/>
            <person name="Bense V."/>
            <person name="Catcheside P."/>
            <person name="Chovatia M."/>
            <person name="Cooper J."/>
            <person name="Damon W."/>
            <person name="Desjardin D."/>
            <person name="Finy P."/>
            <person name="Geml J."/>
            <person name="Haridas S."/>
            <person name="Hughes K."/>
            <person name="Justo A."/>
            <person name="Karasinski D."/>
            <person name="Kautmanova I."/>
            <person name="Kiss B."/>
            <person name="Kocsube S."/>
            <person name="Kotiranta H."/>
            <person name="LaButti K.M."/>
            <person name="Lechner B.E."/>
            <person name="Liimatainen K."/>
            <person name="Lipzen A."/>
            <person name="Lukacs Z."/>
            <person name="Mihaltcheva S."/>
            <person name="Morgado L.N."/>
            <person name="Niskanen T."/>
            <person name="Noordeloos M.E."/>
            <person name="Ohm R.A."/>
            <person name="Ortiz-Santana B."/>
            <person name="Ovrebo C."/>
            <person name="Racz N."/>
            <person name="Riley R."/>
            <person name="Savchenko A."/>
            <person name="Shiryaev A."/>
            <person name="Soop K."/>
            <person name="Spirin V."/>
            <person name="Szebenyi C."/>
            <person name="Tomsovsky M."/>
            <person name="Tulloss R.E."/>
            <person name="Uehling J."/>
            <person name="Grigoriev I.V."/>
            <person name="Vagvolgyi C."/>
            <person name="Papp T."/>
            <person name="Martin F.M."/>
            <person name="Miettinen O."/>
            <person name="Hibbett D.S."/>
            <person name="Nagy L.G."/>
        </authorList>
    </citation>
    <scope>NUCLEOTIDE SEQUENCE [LARGE SCALE GENOMIC DNA]</scope>
    <source>
        <strain evidence="2 3">FP101781</strain>
    </source>
</reference>
<evidence type="ECO:0000256" key="1">
    <source>
        <dbReference type="SAM" id="MobiDB-lite"/>
    </source>
</evidence>
<dbReference type="OrthoDB" id="5600002at2759"/>
<protein>
    <submittedName>
        <fullName evidence="2">Uncharacterized protein</fullName>
    </submittedName>
</protein>
<evidence type="ECO:0000313" key="2">
    <source>
        <dbReference type="EMBL" id="TEB33874.1"/>
    </source>
</evidence>
<proteinExistence type="predicted"/>
<organism evidence="2 3">
    <name type="scientific">Coprinellus micaceus</name>
    <name type="common">Glistening ink-cap mushroom</name>
    <name type="synonym">Coprinus micaceus</name>
    <dbReference type="NCBI Taxonomy" id="71717"/>
    <lineage>
        <taxon>Eukaryota</taxon>
        <taxon>Fungi</taxon>
        <taxon>Dikarya</taxon>
        <taxon>Basidiomycota</taxon>
        <taxon>Agaricomycotina</taxon>
        <taxon>Agaricomycetes</taxon>
        <taxon>Agaricomycetidae</taxon>
        <taxon>Agaricales</taxon>
        <taxon>Agaricineae</taxon>
        <taxon>Psathyrellaceae</taxon>
        <taxon>Coprinellus</taxon>
    </lineage>
</organism>
<name>A0A4Y7TIR6_COPMI</name>
<keyword evidence="3" id="KW-1185">Reference proteome</keyword>
<sequence>MPLTGPILPYLPQPSHSLSCDPRCSPGRRLWQRPLPGAGTAPYPGAPPGVAVSEVRGRPSGASTHPQQRHSEPQTVRLGMEGQVHDIGPQKMMGPPLVLAATAPATTNPPPLPIFVPAPPVHVQQHHITVPPPPPPQNIAAPIVQQQLRALAMLQMATVGAGVQSQPMPYLNHNMVTHQVPPPPSRSLLPAGPSVFAGPTMEPQLVPTFFRDEDFDFSTFSSPSIDFERDFGSWFNPEPEGGPSGSR</sequence>